<dbReference type="SUPFAM" id="SSF48371">
    <property type="entry name" value="ARM repeat"/>
    <property type="match status" value="1"/>
</dbReference>
<dbReference type="HOGENOM" id="CLU_007740_0_0_1"/>
<evidence type="ECO:0000256" key="4">
    <source>
        <dbReference type="ARBA" id="ARBA00023136"/>
    </source>
</evidence>
<dbReference type="InterPro" id="IPR021841">
    <property type="entry name" value="VAC14_Fig4p-bd"/>
</dbReference>
<dbReference type="Gene3D" id="1.25.10.10">
    <property type="entry name" value="Leucine-rich Repeat Variant"/>
    <property type="match status" value="4"/>
</dbReference>
<dbReference type="Proteomes" id="UP000000591">
    <property type="component" value="Chromosome V"/>
</dbReference>
<dbReference type="GO" id="GO:0010008">
    <property type="term" value="C:endosome membrane"/>
    <property type="evidence" value="ECO:0000318"/>
    <property type="project" value="GO_Central"/>
</dbReference>
<comment type="subcellular location">
    <subcellularLocation>
        <location evidence="1">Endomembrane system</location>
    </subcellularLocation>
</comment>
<dbReference type="FunFam" id="1.25.10.10:FF:000739">
    <property type="entry name" value="VAC14p Enzyme regulator"/>
    <property type="match status" value="1"/>
</dbReference>
<proteinExistence type="inferred from homology"/>
<dbReference type="PROSITE" id="PS50077">
    <property type="entry name" value="HEAT_REPEAT"/>
    <property type="match status" value="1"/>
</dbReference>
<keyword evidence="4" id="KW-0472">Membrane</keyword>
<evidence type="ECO:0000256" key="2">
    <source>
        <dbReference type="ARBA" id="ARBA00010225"/>
    </source>
</evidence>
<dbReference type="InterPro" id="IPR026825">
    <property type="entry name" value="Vac14"/>
</dbReference>
<dbReference type="FunFam" id="1.25.10.10:FF:000738">
    <property type="entry name" value="VAC14p Enzyme regulator"/>
    <property type="match status" value="1"/>
</dbReference>
<dbReference type="OMA" id="QCYQHVS"/>
<feature type="compositionally biased region" description="Polar residues" evidence="6">
    <location>
        <begin position="347"/>
        <end position="362"/>
    </location>
</feature>
<evidence type="ECO:0000256" key="1">
    <source>
        <dbReference type="ARBA" id="ARBA00004308"/>
    </source>
</evidence>
<dbReference type="EMBL" id="AE016818">
    <property type="protein sequence ID" value="AAS52733.2"/>
    <property type="molecule type" value="Genomic_DNA"/>
</dbReference>
<dbReference type="InterPro" id="IPR011989">
    <property type="entry name" value="ARM-like"/>
</dbReference>
<dbReference type="GO" id="GO:0000329">
    <property type="term" value="C:fungal-type vacuole membrane"/>
    <property type="evidence" value="ECO:0000318"/>
    <property type="project" value="GO_Central"/>
</dbReference>
<dbReference type="Pfam" id="PF12755">
    <property type="entry name" value="Vac14_Fab1_bd"/>
    <property type="match status" value="1"/>
</dbReference>
<organism evidence="8 9">
    <name type="scientific">Eremothecium gossypii (strain ATCC 10895 / CBS 109.51 / FGSC 9923 / NRRL Y-1056)</name>
    <name type="common">Yeast</name>
    <name type="synonym">Ashbya gossypii</name>
    <dbReference type="NCBI Taxonomy" id="284811"/>
    <lineage>
        <taxon>Eukaryota</taxon>
        <taxon>Fungi</taxon>
        <taxon>Dikarya</taxon>
        <taxon>Ascomycota</taxon>
        <taxon>Saccharomycotina</taxon>
        <taxon>Saccharomycetes</taxon>
        <taxon>Saccharomycetales</taxon>
        <taxon>Saccharomycetaceae</taxon>
        <taxon>Eremothecium</taxon>
    </lineage>
</organism>
<evidence type="ECO:0000256" key="6">
    <source>
        <dbReference type="SAM" id="MobiDB-lite"/>
    </source>
</evidence>
<dbReference type="eggNOG" id="KOG0212">
    <property type="taxonomic scope" value="Eukaryota"/>
</dbReference>
<keyword evidence="9" id="KW-1185">Reference proteome</keyword>
<evidence type="ECO:0000256" key="5">
    <source>
        <dbReference type="PROSITE-ProRule" id="PRU00103"/>
    </source>
</evidence>
<dbReference type="RefSeq" id="NP_984909.2">
    <property type="nucleotide sequence ID" value="NM_210263.2"/>
</dbReference>
<feature type="domain" description="Vacuolar protein 14 C-terminal Fig4-binding" evidence="7">
    <location>
        <begin position="565"/>
        <end position="739"/>
    </location>
</feature>
<dbReference type="GeneID" id="4621111"/>
<reference evidence="9" key="2">
    <citation type="journal article" date="2013" name="G3 (Bethesda)">
        <title>Genomes of Ashbya fungi isolated from insects reveal four mating-type loci, numerous translocations, lack of transposons, and distinct gene duplications.</title>
        <authorList>
            <person name="Dietrich F.S."/>
            <person name="Voegeli S."/>
            <person name="Kuo S."/>
            <person name="Philippsen P."/>
        </authorList>
    </citation>
    <scope>GENOME REANNOTATION</scope>
    <source>
        <strain evidence="9">ATCC 10895 / CBS 109.51 / FGSC 9923 / NRRL Y-1056</strain>
    </source>
</reference>
<feature type="region of interest" description="Disordered" evidence="6">
    <location>
        <begin position="342"/>
        <end position="363"/>
    </location>
</feature>
<comment type="similarity">
    <text evidence="2">Belongs to the VAC14 family.</text>
</comment>
<dbReference type="STRING" id="284811.Q757G4"/>
<protein>
    <submittedName>
        <fullName evidence="8">AER049Wp</fullName>
    </submittedName>
</protein>
<dbReference type="InterPro" id="IPR021133">
    <property type="entry name" value="HEAT_type_2"/>
</dbReference>
<dbReference type="PANTHER" id="PTHR16023">
    <property type="entry name" value="TAX1 BINDING PROTEIN-RELATED"/>
    <property type="match status" value="1"/>
</dbReference>
<sequence>MDKSVIKGLNDKIYEKRKAAAQQLEKVVRDCVANEDHEMIDRIIEELYRDYAYALHQPMARNAGLMGLAAAAIALGNKYVAEYLNKILPPVLACFGDQNDQVRFYACESLYNIAKIAKGDILVYFNEVFDVLCKISVDNDTSVKGAAELLDRLIKDIVSECASTHVAAVNHDPKDIPTATTTDPQTGDVLQVDQNIYDKERPVLAFSLPDFIPLLSERIHVLNPDTRMFMVSWLQVLESIPDLELITYLPHFLPGLFTYLGDTHNDVRMVTLALLNSLLHEVERVTQLQASLLVQELQYQQQLDDVPGKKPADGALITERKKSLMNQLEQLSATENINELTKDNEDASSQNNLPDSMTSSTDPVKVPELRNGEVYHPGQDVHLDFPKIIEILINNLSCTEPEIQSVVLNWLQTILRISPNNILPFLSKILSVLLKILSDSDPHISEMAKQVNARLIELTTKYDTTDKINYGPIVNILTLHFLDSNVTTKIACLDWLILTYSKNPQQLIDHDESTHLTVLKSLSDKDPRLISKALELISDLCNGSNEAYIKKFLKNLLKLFKENDKLLKTRSNYIIRQLCAKLSPERIYKTLSSIVEMDDDISFVRMVIYSLTTNLITSPELSSLRKKLRSGEDWAFFVTLFKSWSYNPISLVSMCLVSENYELAYSVLQNYVDYDLTVNDLLQIDILVQFLESPVFTRLRMQLLEPERYPYLHKCLYGILMVLPQSKAFEILNARLSSVSRLSTSVYNSNNTQKATESAIRASAQKKTQYQVLLDHFKSICEKERQNTPKQPTHDDHMLGLNDIFSTQSGSENKLKIHLSNGDENINGATDCDSVVFTGRVGANTASLAGIEGIGGS</sequence>
<dbReference type="PANTHER" id="PTHR16023:SF0">
    <property type="entry name" value="PROTEIN VAC14 HOMOLOG"/>
    <property type="match status" value="1"/>
</dbReference>
<keyword evidence="3" id="KW-0677">Repeat</keyword>
<dbReference type="InParanoid" id="Q757G4"/>
<reference evidence="8 9" key="1">
    <citation type="journal article" date="2004" name="Science">
        <title>The Ashbya gossypii genome as a tool for mapping the ancient Saccharomyces cerevisiae genome.</title>
        <authorList>
            <person name="Dietrich F.S."/>
            <person name="Voegeli S."/>
            <person name="Brachat S."/>
            <person name="Lerch A."/>
            <person name="Gates K."/>
            <person name="Steiner S."/>
            <person name="Mohr C."/>
            <person name="Pohlmann R."/>
            <person name="Luedi P."/>
            <person name="Choi S."/>
            <person name="Wing R.A."/>
            <person name="Flavier A."/>
            <person name="Gaffney T.D."/>
            <person name="Philippsen P."/>
        </authorList>
    </citation>
    <scope>NUCLEOTIDE SEQUENCE [LARGE SCALE GENOMIC DNA]</scope>
    <source>
        <strain evidence="9">ATCC 10895 / CBS 109.51 / FGSC 9923 / NRRL Y-1056</strain>
    </source>
</reference>
<dbReference type="GO" id="GO:0006661">
    <property type="term" value="P:phosphatidylinositol biosynthetic process"/>
    <property type="evidence" value="ECO:0000318"/>
    <property type="project" value="GO_Central"/>
</dbReference>
<dbReference type="FunCoup" id="Q757G4">
    <property type="interactions" value="931"/>
</dbReference>
<dbReference type="Pfam" id="PF11916">
    <property type="entry name" value="Vac14_Fig4_bd"/>
    <property type="match status" value="1"/>
</dbReference>
<dbReference type="GO" id="GO:0070772">
    <property type="term" value="C:PAS complex"/>
    <property type="evidence" value="ECO:0000318"/>
    <property type="project" value="GO_Central"/>
</dbReference>
<accession>Q757G4</accession>
<dbReference type="KEGG" id="ago:AGOS_AER049W"/>
<name>Q757G4_EREGS</name>
<dbReference type="InterPro" id="IPR016024">
    <property type="entry name" value="ARM-type_fold"/>
</dbReference>
<gene>
    <name evidence="8" type="ORF">AGOS_AER049W</name>
</gene>
<dbReference type="AlphaFoldDB" id="Q757G4"/>
<evidence type="ECO:0000256" key="3">
    <source>
        <dbReference type="ARBA" id="ARBA00022737"/>
    </source>
</evidence>
<feature type="repeat" description="HEAT" evidence="5">
    <location>
        <begin position="87"/>
        <end position="122"/>
    </location>
</feature>
<dbReference type="OrthoDB" id="5574975at2759"/>
<evidence type="ECO:0000313" key="8">
    <source>
        <dbReference type="EMBL" id="AAS52733.2"/>
    </source>
</evidence>
<evidence type="ECO:0000259" key="7">
    <source>
        <dbReference type="Pfam" id="PF11916"/>
    </source>
</evidence>
<evidence type="ECO:0000313" key="9">
    <source>
        <dbReference type="Proteomes" id="UP000000591"/>
    </source>
</evidence>